<dbReference type="STRING" id="1216006.VA7868_03906"/>
<dbReference type="EMBL" id="FQXZ01000044">
    <property type="protein sequence ID" value="SHI54131.1"/>
    <property type="molecule type" value="Genomic_DNA"/>
</dbReference>
<evidence type="ECO:0000259" key="2">
    <source>
        <dbReference type="Pfam" id="PF16261"/>
    </source>
</evidence>
<feature type="compositionally biased region" description="Low complexity" evidence="1">
    <location>
        <begin position="13"/>
        <end position="26"/>
    </location>
</feature>
<dbReference type="SUPFAM" id="SSF63829">
    <property type="entry name" value="Calcium-dependent phosphotriesterase"/>
    <property type="match status" value="1"/>
</dbReference>
<proteinExistence type="predicted"/>
<protein>
    <recommendedName>
        <fullName evidence="2">Conserved hypothetical protein CHP03032 domain-containing protein</fullName>
    </recommendedName>
</protein>
<sequence length="371" mass="41549">MIDKNTAEKNRSPAESQQASESQAPEGPDRAPDFGCQATESFGRILGELNLTLMLTSYQANRLILVRSSGDDLHLSVKAFPRPMGLAVSQDRMVMGIHSQIIDFRRFDGVSKALEPQGLVKHCFTPRSSHFTGMVNVHDIAWGNDGLWAVNSNFSCLMQFQGSASFVPRWKPAFISELVPEDRCHLNGMAMKDGQPGYVTCFNDSDETKQWRFHVKNRGLLIDVQQNKILADDLYMPHSPRFYRGQLYFCNSARGQLCRYDFETQTVKTELELPGFTRGMAFYGDLLFIGLSEPRTSKNNNPPPVAEKEVECGVCIVDIRQMEILGSLTFTGDMTQIYDVALAALPFAEVLQPDESLVSQIFEFPPLKAQG</sequence>
<dbReference type="NCBIfam" id="TIGR03032">
    <property type="entry name" value="TIGR03032 family protein"/>
    <property type="match status" value="1"/>
</dbReference>
<dbReference type="AlphaFoldDB" id="A0A1M6BZU0"/>
<name>A0A1M6BZU0_9VIBR</name>
<evidence type="ECO:0000256" key="1">
    <source>
        <dbReference type="SAM" id="MobiDB-lite"/>
    </source>
</evidence>
<gene>
    <name evidence="3" type="ORF">VA7868_03906</name>
</gene>
<dbReference type="Proteomes" id="UP000184608">
    <property type="component" value="Unassembled WGS sequence"/>
</dbReference>
<feature type="compositionally biased region" description="Basic and acidic residues" evidence="1">
    <location>
        <begin position="1"/>
        <end position="12"/>
    </location>
</feature>
<keyword evidence="4" id="KW-1185">Reference proteome</keyword>
<organism evidence="3 4">
    <name type="scientific">Vibrio aerogenes CECT 7868</name>
    <dbReference type="NCBI Taxonomy" id="1216006"/>
    <lineage>
        <taxon>Bacteria</taxon>
        <taxon>Pseudomonadati</taxon>
        <taxon>Pseudomonadota</taxon>
        <taxon>Gammaproteobacteria</taxon>
        <taxon>Vibrionales</taxon>
        <taxon>Vibrionaceae</taxon>
        <taxon>Vibrio</taxon>
    </lineage>
</organism>
<feature type="domain" description="Conserved hypothetical protein CHP03032" evidence="2">
    <location>
        <begin position="41"/>
        <end position="342"/>
    </location>
</feature>
<dbReference type="Pfam" id="PF16261">
    <property type="entry name" value="DUF4915"/>
    <property type="match status" value="1"/>
</dbReference>
<evidence type="ECO:0000313" key="3">
    <source>
        <dbReference type="EMBL" id="SHI54131.1"/>
    </source>
</evidence>
<dbReference type="RefSeq" id="WP_084193480.1">
    <property type="nucleotide sequence ID" value="NZ_FQXZ01000044.1"/>
</dbReference>
<dbReference type="OrthoDB" id="238183at2"/>
<reference evidence="3 4" key="1">
    <citation type="submission" date="2016-11" db="EMBL/GenBank/DDBJ databases">
        <authorList>
            <person name="Jaros S."/>
            <person name="Januszkiewicz K."/>
            <person name="Wedrychowicz H."/>
        </authorList>
    </citation>
    <scope>NUCLEOTIDE SEQUENCE [LARGE SCALE GENOMIC DNA]</scope>
    <source>
        <strain evidence="3 4">CECT 7868</strain>
    </source>
</reference>
<feature type="region of interest" description="Disordered" evidence="1">
    <location>
        <begin position="1"/>
        <end position="35"/>
    </location>
</feature>
<dbReference type="InterPro" id="IPR017481">
    <property type="entry name" value="CHP03032"/>
</dbReference>
<accession>A0A1M6BZU0</accession>
<evidence type="ECO:0000313" key="4">
    <source>
        <dbReference type="Proteomes" id="UP000184608"/>
    </source>
</evidence>